<evidence type="ECO:0000256" key="2">
    <source>
        <dbReference type="ARBA" id="ARBA00022737"/>
    </source>
</evidence>
<dbReference type="PROSITE" id="PS50206">
    <property type="entry name" value="RHODANESE_3"/>
    <property type="match status" value="2"/>
</dbReference>
<keyword evidence="1" id="KW-0808">Transferase</keyword>
<comment type="caution">
    <text evidence="4">The sequence shown here is derived from an EMBL/GenBank/DDBJ whole genome shotgun (WGS) entry which is preliminary data.</text>
</comment>
<dbReference type="InterPro" id="IPR036873">
    <property type="entry name" value="Rhodanese-like_dom_sf"/>
</dbReference>
<evidence type="ECO:0000313" key="5">
    <source>
        <dbReference type="Proteomes" id="UP000655420"/>
    </source>
</evidence>
<keyword evidence="5" id="KW-1185">Reference proteome</keyword>
<dbReference type="CDD" id="cd01449">
    <property type="entry name" value="TST_Repeat_2"/>
    <property type="match status" value="1"/>
</dbReference>
<proteinExistence type="predicted"/>
<dbReference type="PANTHER" id="PTHR11364:SF27">
    <property type="entry name" value="SULFURTRANSFERASE"/>
    <property type="match status" value="1"/>
</dbReference>
<dbReference type="PANTHER" id="PTHR11364">
    <property type="entry name" value="THIOSULFATE SULFERTANSFERASE"/>
    <property type="match status" value="1"/>
</dbReference>
<evidence type="ECO:0000259" key="3">
    <source>
        <dbReference type="PROSITE" id="PS50206"/>
    </source>
</evidence>
<gene>
    <name evidence="4" type="ORF">H0I76_18075</name>
</gene>
<dbReference type="SUPFAM" id="SSF52821">
    <property type="entry name" value="Rhodanese/Cell cycle control phosphatase"/>
    <property type="match status" value="2"/>
</dbReference>
<protein>
    <submittedName>
        <fullName evidence="4">Sulfurtransferase</fullName>
    </submittedName>
</protein>
<feature type="domain" description="Rhodanese" evidence="3">
    <location>
        <begin position="173"/>
        <end position="304"/>
    </location>
</feature>
<dbReference type="Gene3D" id="3.40.250.10">
    <property type="entry name" value="Rhodanese-like domain"/>
    <property type="match status" value="2"/>
</dbReference>
<reference evidence="4" key="1">
    <citation type="submission" date="2020-12" db="EMBL/GenBank/DDBJ databases">
        <title>Bacterial taxonomy.</title>
        <authorList>
            <person name="Pan X."/>
        </authorList>
    </citation>
    <scope>NUCLEOTIDE SEQUENCE</scope>
    <source>
        <strain evidence="4">M0105</strain>
    </source>
</reference>
<dbReference type="GO" id="GO:0004792">
    <property type="term" value="F:thiosulfate-cyanide sulfurtransferase activity"/>
    <property type="evidence" value="ECO:0007669"/>
    <property type="project" value="InterPro"/>
</dbReference>
<dbReference type="Pfam" id="PF00581">
    <property type="entry name" value="Rhodanese"/>
    <property type="match status" value="2"/>
</dbReference>
<accession>A0A8J7MBH5</accession>
<sequence length="306" mass="33908">MTAQLSPLVATSWLAEHLEDPDLRIIDVRWKFREEHGRGIAYDDPEDFRREHIPGAVHVGMASELCDPHSPLPDMIAGPEDFEKTMGRLGVANSSHVVVYDDSGIPLAAARLWWALSYYGHDKVHVLDGGLQQWKLEERPLESGDNRPPAATFRAERREQWIARKSDVLDAIGDPGVVLVDCLPNDLFRGAGTHLWGGRSGHIPGAVNVPAISNIDPELALVSYAERARKLSERRSFRFADQDDLRALYSGKGLSPDKEVIAYCGRGLAASCGLLALRTAGFERSRLYDGSWAEWSADENMPIETS</sequence>
<dbReference type="InterPro" id="IPR001763">
    <property type="entry name" value="Rhodanese-like_dom"/>
</dbReference>
<dbReference type="Proteomes" id="UP000655420">
    <property type="component" value="Unassembled WGS sequence"/>
</dbReference>
<dbReference type="RefSeq" id="WP_200613244.1">
    <property type="nucleotide sequence ID" value="NZ_JAEHHL010000014.1"/>
</dbReference>
<evidence type="ECO:0000313" key="4">
    <source>
        <dbReference type="EMBL" id="MBK0401109.1"/>
    </source>
</evidence>
<dbReference type="PROSITE" id="PS00380">
    <property type="entry name" value="RHODANESE_1"/>
    <property type="match status" value="1"/>
</dbReference>
<dbReference type="InterPro" id="IPR045078">
    <property type="entry name" value="TST/MPST-like"/>
</dbReference>
<keyword evidence="2" id="KW-0677">Repeat</keyword>
<dbReference type="InterPro" id="IPR001307">
    <property type="entry name" value="Thiosulphate_STrfase_CS"/>
</dbReference>
<evidence type="ECO:0000256" key="1">
    <source>
        <dbReference type="ARBA" id="ARBA00022679"/>
    </source>
</evidence>
<name>A0A8J7MBH5_9RHOB</name>
<dbReference type="CDD" id="cd01448">
    <property type="entry name" value="TST_Repeat_1"/>
    <property type="match status" value="1"/>
</dbReference>
<organism evidence="4 5">
    <name type="scientific">Thermohalobaculum xanthum</name>
    <dbReference type="NCBI Taxonomy" id="2753746"/>
    <lineage>
        <taxon>Bacteria</taxon>
        <taxon>Pseudomonadati</taxon>
        <taxon>Pseudomonadota</taxon>
        <taxon>Alphaproteobacteria</taxon>
        <taxon>Rhodobacterales</taxon>
        <taxon>Paracoccaceae</taxon>
        <taxon>Thermohalobaculum</taxon>
    </lineage>
</organism>
<dbReference type="SMART" id="SM00450">
    <property type="entry name" value="RHOD"/>
    <property type="match status" value="2"/>
</dbReference>
<dbReference type="EMBL" id="JAEHHL010000014">
    <property type="protein sequence ID" value="MBK0401109.1"/>
    <property type="molecule type" value="Genomic_DNA"/>
</dbReference>
<feature type="domain" description="Rhodanese" evidence="3">
    <location>
        <begin position="19"/>
        <end position="143"/>
    </location>
</feature>
<dbReference type="AlphaFoldDB" id="A0A8J7MBH5"/>